<keyword evidence="3 8" id="KW-0808">Transferase</keyword>
<dbReference type="PROSITE" id="PS50970">
    <property type="entry name" value="HCY"/>
    <property type="match status" value="1"/>
</dbReference>
<comment type="similarity">
    <text evidence="1">Belongs to the vitamin-B12 dependent methionine synthase family.</text>
</comment>
<dbReference type="SUPFAM" id="SSF82282">
    <property type="entry name" value="Homocysteine S-methyltransferase"/>
    <property type="match status" value="1"/>
</dbReference>
<keyword evidence="5" id="KW-0479">Metal-binding</keyword>
<dbReference type="GO" id="GO:0005829">
    <property type="term" value="C:cytosol"/>
    <property type="evidence" value="ECO:0007669"/>
    <property type="project" value="TreeGrafter"/>
</dbReference>
<dbReference type="InterPro" id="IPR050554">
    <property type="entry name" value="Met_Synthase/Corrinoid"/>
</dbReference>
<keyword evidence="2 8" id="KW-0489">Methyltransferase</keyword>
<evidence type="ECO:0000256" key="4">
    <source>
        <dbReference type="ARBA" id="ARBA00022691"/>
    </source>
</evidence>
<proteinExistence type="inferred from homology"/>
<name>A0A3B0TIN8_9ZZZZ</name>
<evidence type="ECO:0000256" key="2">
    <source>
        <dbReference type="ARBA" id="ARBA00022603"/>
    </source>
</evidence>
<gene>
    <name evidence="8" type="ORF">MNBD_ACTINO02-2995</name>
</gene>
<dbReference type="GO" id="GO:0008705">
    <property type="term" value="F:methionine synthase activity"/>
    <property type="evidence" value="ECO:0007669"/>
    <property type="project" value="UniProtKB-EC"/>
</dbReference>
<evidence type="ECO:0000313" key="8">
    <source>
        <dbReference type="EMBL" id="VAW08514.1"/>
    </source>
</evidence>
<accession>A0A3B0TIN8</accession>
<dbReference type="EMBL" id="UOEK01000469">
    <property type="protein sequence ID" value="VAW08514.1"/>
    <property type="molecule type" value="Genomic_DNA"/>
</dbReference>
<evidence type="ECO:0000256" key="6">
    <source>
        <dbReference type="ARBA" id="ARBA00023285"/>
    </source>
</evidence>
<dbReference type="Pfam" id="PF02574">
    <property type="entry name" value="S-methyl_trans"/>
    <property type="match status" value="1"/>
</dbReference>
<keyword evidence="4" id="KW-0949">S-adenosyl-L-methionine</keyword>
<evidence type="ECO:0000259" key="7">
    <source>
        <dbReference type="PROSITE" id="PS50970"/>
    </source>
</evidence>
<dbReference type="GO" id="GO:0046872">
    <property type="term" value="F:metal ion binding"/>
    <property type="evidence" value="ECO:0007669"/>
    <property type="project" value="UniProtKB-KW"/>
</dbReference>
<dbReference type="AlphaFoldDB" id="A0A3B0TIN8"/>
<dbReference type="InterPro" id="IPR003726">
    <property type="entry name" value="HCY_dom"/>
</dbReference>
<feature type="domain" description="Hcy-binding" evidence="7">
    <location>
        <begin position="1"/>
        <end position="131"/>
    </location>
</feature>
<keyword evidence="6" id="KW-0170">Cobalt</keyword>
<protein>
    <submittedName>
        <fullName evidence="8">5-methyltetrahydrofolate--homocysteine methyltransferase</fullName>
        <ecNumber evidence="8">2.1.1.13</ecNumber>
    </submittedName>
</protein>
<reference evidence="8" key="1">
    <citation type="submission" date="2018-06" db="EMBL/GenBank/DDBJ databases">
        <authorList>
            <person name="Zhirakovskaya E."/>
        </authorList>
    </citation>
    <scope>NUCLEOTIDE SEQUENCE</scope>
</reference>
<dbReference type="PANTHER" id="PTHR45833">
    <property type="entry name" value="METHIONINE SYNTHASE"/>
    <property type="match status" value="1"/>
</dbReference>
<dbReference type="EC" id="2.1.1.13" evidence="8"/>
<dbReference type="GO" id="GO:0032259">
    <property type="term" value="P:methylation"/>
    <property type="evidence" value="ECO:0007669"/>
    <property type="project" value="UniProtKB-KW"/>
</dbReference>
<dbReference type="Gene3D" id="3.20.20.330">
    <property type="entry name" value="Homocysteine-binding-like domain"/>
    <property type="match status" value="1"/>
</dbReference>
<evidence type="ECO:0000256" key="3">
    <source>
        <dbReference type="ARBA" id="ARBA00022679"/>
    </source>
</evidence>
<dbReference type="InterPro" id="IPR036589">
    <property type="entry name" value="HCY_dom_sf"/>
</dbReference>
<dbReference type="GO" id="GO:0046653">
    <property type="term" value="P:tetrahydrofolate metabolic process"/>
    <property type="evidence" value="ECO:0007669"/>
    <property type="project" value="TreeGrafter"/>
</dbReference>
<evidence type="ECO:0000256" key="1">
    <source>
        <dbReference type="ARBA" id="ARBA00010398"/>
    </source>
</evidence>
<dbReference type="PANTHER" id="PTHR45833:SF1">
    <property type="entry name" value="METHIONINE SYNTHASE"/>
    <property type="match status" value="1"/>
</dbReference>
<dbReference type="GO" id="GO:0050667">
    <property type="term" value="P:homocysteine metabolic process"/>
    <property type="evidence" value="ECO:0007669"/>
    <property type="project" value="TreeGrafter"/>
</dbReference>
<organism evidence="8">
    <name type="scientific">hydrothermal vent metagenome</name>
    <dbReference type="NCBI Taxonomy" id="652676"/>
    <lineage>
        <taxon>unclassified sequences</taxon>
        <taxon>metagenomes</taxon>
        <taxon>ecological metagenomes</taxon>
    </lineage>
</organism>
<sequence length="131" mass="13837">MSSYLDAVNSRVVIFDGATGTTLQQANLTADDFGGPDLEGCNELLSVTRPDVIETFHDSFLAIGCDVVETNTFGGSSITLAEYGIADRAYELSKISAEIAVRVARDHATTAHPRWVAGSMGPGTKFASLGH</sequence>
<evidence type="ECO:0000256" key="5">
    <source>
        <dbReference type="ARBA" id="ARBA00022723"/>
    </source>
</evidence>
<feature type="non-terminal residue" evidence="8">
    <location>
        <position position="131"/>
    </location>
</feature>